<organism evidence="3 4">
    <name type="scientific">Candidatus Doudnabacteria bacterium RIFCSPHIGHO2_01_FULL_43_23</name>
    <dbReference type="NCBI Taxonomy" id="1817822"/>
    <lineage>
        <taxon>Bacteria</taxon>
        <taxon>Candidatus Doudnaibacteriota</taxon>
    </lineage>
</organism>
<accession>A0A1F5NQG7</accession>
<dbReference type="PRINTS" id="PR00081">
    <property type="entry name" value="GDHRDH"/>
</dbReference>
<comment type="similarity">
    <text evidence="1">Belongs to the short-chain dehydrogenases/reductases (SDR) family.</text>
</comment>
<dbReference type="STRING" id="1817822.A2826_00055"/>
<evidence type="ECO:0000256" key="1">
    <source>
        <dbReference type="ARBA" id="ARBA00006484"/>
    </source>
</evidence>
<dbReference type="EMBL" id="MFEI01000043">
    <property type="protein sequence ID" value="OGE79929.1"/>
    <property type="molecule type" value="Genomic_DNA"/>
</dbReference>
<protein>
    <recommendedName>
        <fullName evidence="5">Short-chain dehydrogenase</fullName>
    </recommendedName>
</protein>
<keyword evidence="2" id="KW-0560">Oxidoreductase</keyword>
<dbReference type="Pfam" id="PF00106">
    <property type="entry name" value="adh_short"/>
    <property type="match status" value="1"/>
</dbReference>
<dbReference type="GO" id="GO:0016491">
    <property type="term" value="F:oxidoreductase activity"/>
    <property type="evidence" value="ECO:0007669"/>
    <property type="project" value="UniProtKB-KW"/>
</dbReference>
<dbReference type="SUPFAM" id="SSF51735">
    <property type="entry name" value="NAD(P)-binding Rossmann-fold domains"/>
    <property type="match status" value="1"/>
</dbReference>
<proteinExistence type="inferred from homology"/>
<evidence type="ECO:0008006" key="5">
    <source>
        <dbReference type="Google" id="ProtNLM"/>
    </source>
</evidence>
<evidence type="ECO:0000256" key="2">
    <source>
        <dbReference type="ARBA" id="ARBA00023002"/>
    </source>
</evidence>
<sequence>MKIFITGISSGIGKLLTEKLVMAGHEVWGVARRKDLLSEMQKSLGTEKLKVLVCDLSRVDEMKAVFQKMRDEKFIPDVVVLNAGVYVKDVEEREKVPFSLRREPSRAGFDFEKFQDNMKVNLRAPMYWVSEFLPEFLESRKGTFIAISSTSAYRPGKTSIGYPATKTALSMAFRGLRLNYADSGVKFTTIHFGPIRTRLWSGSKSLLIPKAEKAADFIIKVFGKKSGSYFFPFISTTLLRLSLFLPDSFFTKSSSWLKKR</sequence>
<dbReference type="Gene3D" id="3.40.50.720">
    <property type="entry name" value="NAD(P)-binding Rossmann-like Domain"/>
    <property type="match status" value="1"/>
</dbReference>
<evidence type="ECO:0000313" key="4">
    <source>
        <dbReference type="Proteomes" id="UP000177912"/>
    </source>
</evidence>
<comment type="caution">
    <text evidence="3">The sequence shown here is derived from an EMBL/GenBank/DDBJ whole genome shotgun (WGS) entry which is preliminary data.</text>
</comment>
<name>A0A1F5NQG7_9BACT</name>
<dbReference type="PANTHER" id="PTHR44196:SF1">
    <property type="entry name" value="DEHYDROGENASE_REDUCTASE SDR FAMILY MEMBER 7B"/>
    <property type="match status" value="1"/>
</dbReference>
<dbReference type="InterPro" id="IPR036291">
    <property type="entry name" value="NAD(P)-bd_dom_sf"/>
</dbReference>
<dbReference type="PANTHER" id="PTHR44196">
    <property type="entry name" value="DEHYDROGENASE/REDUCTASE SDR FAMILY MEMBER 7B"/>
    <property type="match status" value="1"/>
</dbReference>
<dbReference type="Proteomes" id="UP000177912">
    <property type="component" value="Unassembled WGS sequence"/>
</dbReference>
<dbReference type="InterPro" id="IPR002347">
    <property type="entry name" value="SDR_fam"/>
</dbReference>
<dbReference type="GO" id="GO:0016020">
    <property type="term" value="C:membrane"/>
    <property type="evidence" value="ECO:0007669"/>
    <property type="project" value="TreeGrafter"/>
</dbReference>
<evidence type="ECO:0000313" key="3">
    <source>
        <dbReference type="EMBL" id="OGE79929.1"/>
    </source>
</evidence>
<dbReference type="AlphaFoldDB" id="A0A1F5NQG7"/>
<dbReference type="CDD" id="cd05233">
    <property type="entry name" value="SDR_c"/>
    <property type="match status" value="1"/>
</dbReference>
<gene>
    <name evidence="3" type="ORF">A2826_00055</name>
</gene>
<reference evidence="3 4" key="1">
    <citation type="journal article" date="2016" name="Nat. Commun.">
        <title>Thousands of microbial genomes shed light on interconnected biogeochemical processes in an aquifer system.</title>
        <authorList>
            <person name="Anantharaman K."/>
            <person name="Brown C.T."/>
            <person name="Hug L.A."/>
            <person name="Sharon I."/>
            <person name="Castelle C.J."/>
            <person name="Probst A.J."/>
            <person name="Thomas B.C."/>
            <person name="Singh A."/>
            <person name="Wilkins M.J."/>
            <person name="Karaoz U."/>
            <person name="Brodie E.L."/>
            <person name="Williams K.H."/>
            <person name="Hubbard S.S."/>
            <person name="Banfield J.F."/>
        </authorList>
    </citation>
    <scope>NUCLEOTIDE SEQUENCE [LARGE SCALE GENOMIC DNA]</scope>
</reference>